<evidence type="ECO:0008006" key="3">
    <source>
        <dbReference type="Google" id="ProtNLM"/>
    </source>
</evidence>
<proteinExistence type="predicted"/>
<dbReference type="STRING" id="62708.A0A420IAG6"/>
<dbReference type="EMBL" id="MCBQ01010108">
    <property type="protein sequence ID" value="RKF71485.1"/>
    <property type="molecule type" value="Genomic_DNA"/>
</dbReference>
<feature type="non-terminal residue" evidence="1">
    <location>
        <position position="37"/>
    </location>
</feature>
<organism evidence="1 2">
    <name type="scientific">Golovinomyces cichoracearum</name>
    <dbReference type="NCBI Taxonomy" id="62708"/>
    <lineage>
        <taxon>Eukaryota</taxon>
        <taxon>Fungi</taxon>
        <taxon>Dikarya</taxon>
        <taxon>Ascomycota</taxon>
        <taxon>Pezizomycotina</taxon>
        <taxon>Leotiomycetes</taxon>
        <taxon>Erysiphales</taxon>
        <taxon>Erysiphaceae</taxon>
        <taxon>Golovinomyces</taxon>
    </lineage>
</organism>
<sequence length="37" mass="4326">MKPQYTEYDIMCALEEISNGKFLRKTCLEWGTPKSTL</sequence>
<evidence type="ECO:0000313" key="1">
    <source>
        <dbReference type="EMBL" id="RKF71485.1"/>
    </source>
</evidence>
<reference evidence="1 2" key="1">
    <citation type="journal article" date="2018" name="BMC Genomics">
        <title>Comparative genome analyses reveal sequence features reflecting distinct modes of host-adaptation between dicot and monocot powdery mildew.</title>
        <authorList>
            <person name="Wu Y."/>
            <person name="Ma X."/>
            <person name="Pan Z."/>
            <person name="Kale S.D."/>
            <person name="Song Y."/>
            <person name="King H."/>
            <person name="Zhang Q."/>
            <person name="Presley C."/>
            <person name="Deng X."/>
            <person name="Wei C.I."/>
            <person name="Xiao S."/>
        </authorList>
    </citation>
    <scope>NUCLEOTIDE SEQUENCE [LARGE SCALE GENOMIC DNA]</scope>
    <source>
        <strain evidence="1">UMSG3</strain>
    </source>
</reference>
<evidence type="ECO:0000313" key="2">
    <source>
        <dbReference type="Proteomes" id="UP000283383"/>
    </source>
</evidence>
<keyword evidence="2" id="KW-1185">Reference proteome</keyword>
<dbReference type="Proteomes" id="UP000283383">
    <property type="component" value="Unassembled WGS sequence"/>
</dbReference>
<accession>A0A420IAG6</accession>
<gene>
    <name evidence="1" type="ORF">GcM3_101037</name>
</gene>
<protein>
    <recommendedName>
        <fullName evidence="3">HTH psq-type domain-containing protein</fullName>
    </recommendedName>
</protein>
<dbReference type="AlphaFoldDB" id="A0A420IAG6"/>
<comment type="caution">
    <text evidence="1">The sequence shown here is derived from an EMBL/GenBank/DDBJ whole genome shotgun (WGS) entry which is preliminary data.</text>
</comment>
<name>A0A420IAG6_9PEZI</name>